<protein>
    <submittedName>
        <fullName evidence="12">C2H2-type domain-containing protein</fullName>
    </submittedName>
</protein>
<reference evidence="12" key="1">
    <citation type="submission" date="2016-04" db="UniProtKB">
        <authorList>
            <consortium name="WormBaseParasite"/>
        </authorList>
    </citation>
    <scope>IDENTIFICATION</scope>
</reference>
<keyword evidence="4 7" id="KW-0863">Zinc-finger</keyword>
<dbReference type="InterPro" id="IPR043359">
    <property type="entry name" value="GLI-like"/>
</dbReference>
<keyword evidence="6" id="KW-0539">Nucleus</keyword>
<proteinExistence type="predicted"/>
<keyword evidence="3" id="KW-0677">Repeat</keyword>
<dbReference type="SUPFAM" id="SSF57667">
    <property type="entry name" value="beta-beta-alpha zinc fingers"/>
    <property type="match status" value="2"/>
</dbReference>
<dbReference type="SMART" id="SM00355">
    <property type="entry name" value="ZnF_C2H2"/>
    <property type="match status" value="3"/>
</dbReference>
<evidence type="ECO:0000313" key="10">
    <source>
        <dbReference type="EMBL" id="VDM57895.1"/>
    </source>
</evidence>
<dbReference type="OrthoDB" id="3214149at2759"/>
<dbReference type="GO" id="GO:0000981">
    <property type="term" value="F:DNA-binding transcription factor activity, RNA polymerase II-specific"/>
    <property type="evidence" value="ECO:0007669"/>
    <property type="project" value="TreeGrafter"/>
</dbReference>
<feature type="compositionally biased region" description="Low complexity" evidence="8">
    <location>
        <begin position="184"/>
        <end position="196"/>
    </location>
</feature>
<sequence length="233" mass="25393">MLVVHVRKHTGEKPNECTHPGCNKSYSRLENLKTHMRTHTGEKPYACEIPGCPKAFSNASDRAKHQNRTHSNLKPYICSVSQCGKSYTDPSSLRKHIKTVHGDEAYERAKRNRPHNTGGRRKVLFSLLSCALYSYLFRLSSEDQSNAIPLPVHSDGGGHGGRTFSQGSAASVLGSGVDLSPADSSTSCNSSGTGTSADLSGSQQSSKSFFIDRILSNVSKATNFAVQKRRKYC</sequence>
<dbReference type="WBParaSite" id="ACOC_0000630901-mRNA-1">
    <property type="protein sequence ID" value="ACOC_0000630901-mRNA-1"/>
    <property type="gene ID" value="ACOC_0000630901"/>
</dbReference>
<evidence type="ECO:0000256" key="7">
    <source>
        <dbReference type="PROSITE-ProRule" id="PRU00042"/>
    </source>
</evidence>
<keyword evidence="11" id="KW-1185">Reference proteome</keyword>
<name>A0A0R3PMX0_ANGCS</name>
<accession>A0A0R3PMX0</accession>
<evidence type="ECO:0000256" key="2">
    <source>
        <dbReference type="ARBA" id="ARBA00022723"/>
    </source>
</evidence>
<dbReference type="Proteomes" id="UP000267027">
    <property type="component" value="Unassembled WGS sequence"/>
</dbReference>
<dbReference type="EMBL" id="UYYA01003935">
    <property type="protein sequence ID" value="VDM57895.1"/>
    <property type="molecule type" value="Genomic_DNA"/>
</dbReference>
<dbReference type="Gene3D" id="3.30.160.60">
    <property type="entry name" value="Classic Zinc Finger"/>
    <property type="match status" value="3"/>
</dbReference>
<dbReference type="PANTHER" id="PTHR45718">
    <property type="entry name" value="TRANSCRIPTIONAL ACTIVATOR CUBITUS INTERRUPTUS"/>
    <property type="match status" value="1"/>
</dbReference>
<evidence type="ECO:0000256" key="6">
    <source>
        <dbReference type="ARBA" id="ARBA00023242"/>
    </source>
</evidence>
<dbReference type="PROSITE" id="PS50157">
    <property type="entry name" value="ZINC_FINGER_C2H2_2"/>
    <property type="match status" value="3"/>
</dbReference>
<dbReference type="PROSITE" id="PS00028">
    <property type="entry name" value="ZINC_FINGER_C2H2_1"/>
    <property type="match status" value="3"/>
</dbReference>
<dbReference type="FunFam" id="3.30.160.60:FF:000036">
    <property type="entry name" value="GLI family zinc finger 3"/>
    <property type="match status" value="1"/>
</dbReference>
<keyword evidence="2" id="KW-0479">Metal-binding</keyword>
<evidence type="ECO:0000256" key="5">
    <source>
        <dbReference type="ARBA" id="ARBA00022833"/>
    </source>
</evidence>
<dbReference type="FunFam" id="3.30.160.60:FF:000048">
    <property type="entry name" value="GLI family zinc finger 3"/>
    <property type="match status" value="1"/>
</dbReference>
<evidence type="ECO:0000256" key="1">
    <source>
        <dbReference type="ARBA" id="ARBA00004123"/>
    </source>
</evidence>
<evidence type="ECO:0000256" key="3">
    <source>
        <dbReference type="ARBA" id="ARBA00022737"/>
    </source>
</evidence>
<evidence type="ECO:0000259" key="9">
    <source>
        <dbReference type="PROSITE" id="PS50157"/>
    </source>
</evidence>
<dbReference type="InterPro" id="IPR036236">
    <property type="entry name" value="Znf_C2H2_sf"/>
</dbReference>
<dbReference type="InterPro" id="IPR013087">
    <property type="entry name" value="Znf_C2H2_type"/>
</dbReference>
<evidence type="ECO:0000313" key="11">
    <source>
        <dbReference type="Proteomes" id="UP000267027"/>
    </source>
</evidence>
<dbReference type="GO" id="GO:0000978">
    <property type="term" value="F:RNA polymerase II cis-regulatory region sequence-specific DNA binding"/>
    <property type="evidence" value="ECO:0007669"/>
    <property type="project" value="TreeGrafter"/>
</dbReference>
<feature type="domain" description="C2H2-type" evidence="9">
    <location>
        <begin position="15"/>
        <end position="44"/>
    </location>
</feature>
<reference evidence="10 11" key="2">
    <citation type="submission" date="2018-11" db="EMBL/GenBank/DDBJ databases">
        <authorList>
            <consortium name="Pathogen Informatics"/>
        </authorList>
    </citation>
    <scope>NUCLEOTIDE SEQUENCE [LARGE SCALE GENOMIC DNA]</scope>
    <source>
        <strain evidence="10 11">Costa Rica</strain>
    </source>
</reference>
<organism evidence="12">
    <name type="scientific">Angiostrongylus costaricensis</name>
    <name type="common">Nematode worm</name>
    <dbReference type="NCBI Taxonomy" id="334426"/>
    <lineage>
        <taxon>Eukaryota</taxon>
        <taxon>Metazoa</taxon>
        <taxon>Ecdysozoa</taxon>
        <taxon>Nematoda</taxon>
        <taxon>Chromadorea</taxon>
        <taxon>Rhabditida</taxon>
        <taxon>Rhabditina</taxon>
        <taxon>Rhabditomorpha</taxon>
        <taxon>Strongyloidea</taxon>
        <taxon>Metastrongylidae</taxon>
        <taxon>Angiostrongylus</taxon>
    </lineage>
</organism>
<dbReference type="PANTHER" id="PTHR45718:SF4">
    <property type="entry name" value="TRANSCRIPTIONAL ACTIVATOR CUBITUS INTERRUPTUS"/>
    <property type="match status" value="1"/>
</dbReference>
<keyword evidence="5" id="KW-0862">Zinc</keyword>
<evidence type="ECO:0000313" key="12">
    <source>
        <dbReference type="WBParaSite" id="ACOC_0000630901-mRNA-1"/>
    </source>
</evidence>
<comment type="subcellular location">
    <subcellularLocation>
        <location evidence="1">Nucleus</location>
    </subcellularLocation>
</comment>
<dbReference type="AlphaFoldDB" id="A0A0R3PMX0"/>
<dbReference type="STRING" id="334426.A0A0R3PMX0"/>
<evidence type="ECO:0000256" key="4">
    <source>
        <dbReference type="ARBA" id="ARBA00022771"/>
    </source>
</evidence>
<feature type="domain" description="C2H2-type" evidence="9">
    <location>
        <begin position="45"/>
        <end position="75"/>
    </location>
</feature>
<evidence type="ECO:0000256" key="8">
    <source>
        <dbReference type="SAM" id="MobiDB-lite"/>
    </source>
</evidence>
<dbReference type="GO" id="GO:0005634">
    <property type="term" value="C:nucleus"/>
    <property type="evidence" value="ECO:0007669"/>
    <property type="project" value="UniProtKB-SubCell"/>
</dbReference>
<gene>
    <name evidence="10" type="ORF">ACOC_LOCUS6310</name>
</gene>
<feature type="domain" description="C2H2-type" evidence="9">
    <location>
        <begin position="76"/>
        <end position="106"/>
    </location>
</feature>
<feature type="region of interest" description="Disordered" evidence="8">
    <location>
        <begin position="183"/>
        <end position="203"/>
    </location>
</feature>
<dbReference type="GO" id="GO:0008270">
    <property type="term" value="F:zinc ion binding"/>
    <property type="evidence" value="ECO:0007669"/>
    <property type="project" value="UniProtKB-KW"/>
</dbReference>
<dbReference type="Pfam" id="PF00096">
    <property type="entry name" value="zf-C2H2"/>
    <property type="match status" value="3"/>
</dbReference>